<dbReference type="EMBL" id="QFWV02000004">
    <property type="protein sequence ID" value="RKF07153.1"/>
    <property type="molecule type" value="Genomic_DNA"/>
</dbReference>
<dbReference type="Proteomes" id="UP000246132">
    <property type="component" value="Unassembled WGS sequence"/>
</dbReference>
<reference evidence="1 2" key="1">
    <citation type="journal article" date="2018" name="Int. J. Syst. Bacteriol.">
        <title>Oceaniradius stylonemae gen. nov., sp. nov., isolated from a red alga, Stylonema cornu-cervi.</title>
        <authorList>
            <person name="Jeong S."/>
        </authorList>
    </citation>
    <scope>NUCLEOTIDE SEQUENCE [LARGE SCALE GENOMIC DNA]</scope>
    <source>
        <strain evidence="1 2">StC1</strain>
    </source>
</reference>
<sequence length="94" mass="10506">MQTATMSRARADGAFTPAIQAQPRHPDRLLTTGQVATLTTMSESWLCKGRVYGWGPKYIRFGTSEKGGAIRYRWSDILLYVERNVCDPEAGSHD</sequence>
<comment type="caution">
    <text evidence="1">The sequence shown here is derived from an EMBL/GenBank/DDBJ whole genome shotgun (WGS) entry which is preliminary data.</text>
</comment>
<protein>
    <recommendedName>
        <fullName evidence="3">DNA-binding protein</fullName>
    </recommendedName>
</protein>
<evidence type="ECO:0000313" key="1">
    <source>
        <dbReference type="EMBL" id="RKF07153.1"/>
    </source>
</evidence>
<keyword evidence="2" id="KW-1185">Reference proteome</keyword>
<organism evidence="1 2">
    <name type="scientific">Oceaniradius stylonematis</name>
    <dbReference type="NCBI Taxonomy" id="2184161"/>
    <lineage>
        <taxon>Bacteria</taxon>
        <taxon>Pseudomonadati</taxon>
        <taxon>Pseudomonadota</taxon>
        <taxon>Alphaproteobacteria</taxon>
        <taxon>Hyphomicrobiales</taxon>
        <taxon>Ahrensiaceae</taxon>
        <taxon>Oceaniradius</taxon>
    </lineage>
</organism>
<name>A0A3A8AMP2_9HYPH</name>
<dbReference type="AlphaFoldDB" id="A0A3A8AMP2"/>
<proteinExistence type="predicted"/>
<evidence type="ECO:0000313" key="2">
    <source>
        <dbReference type="Proteomes" id="UP000246132"/>
    </source>
</evidence>
<evidence type="ECO:0008006" key="3">
    <source>
        <dbReference type="Google" id="ProtNLM"/>
    </source>
</evidence>
<accession>A0A3A8AMP2</accession>
<gene>
    <name evidence="1" type="ORF">DEM25_004720</name>
</gene>